<dbReference type="EMBL" id="JACHFD010000051">
    <property type="protein sequence ID" value="MBB5353953.1"/>
    <property type="molecule type" value="Genomic_DNA"/>
</dbReference>
<dbReference type="PROSITE" id="PS50005">
    <property type="entry name" value="TPR"/>
    <property type="match status" value="1"/>
</dbReference>
<dbReference type="SUPFAM" id="SSF48452">
    <property type="entry name" value="TPR-like"/>
    <property type="match status" value="1"/>
</dbReference>
<organism evidence="4 5">
    <name type="scientific">Haloferula luteola</name>
    <dbReference type="NCBI Taxonomy" id="595692"/>
    <lineage>
        <taxon>Bacteria</taxon>
        <taxon>Pseudomonadati</taxon>
        <taxon>Verrucomicrobiota</taxon>
        <taxon>Verrucomicrobiia</taxon>
        <taxon>Verrucomicrobiales</taxon>
        <taxon>Verrucomicrobiaceae</taxon>
        <taxon>Haloferula</taxon>
    </lineage>
</organism>
<comment type="caution">
    <text evidence="4">The sequence shown here is derived from an EMBL/GenBank/DDBJ whole genome shotgun (WGS) entry which is preliminary data.</text>
</comment>
<name>A0A840V8A4_9BACT</name>
<accession>A0A840V8A4</accession>
<evidence type="ECO:0000313" key="5">
    <source>
        <dbReference type="Proteomes" id="UP000557717"/>
    </source>
</evidence>
<reference evidence="4 5" key="1">
    <citation type="submission" date="2020-08" db="EMBL/GenBank/DDBJ databases">
        <title>Genomic Encyclopedia of Type Strains, Phase IV (KMG-IV): sequencing the most valuable type-strain genomes for metagenomic binning, comparative biology and taxonomic classification.</title>
        <authorList>
            <person name="Goeker M."/>
        </authorList>
    </citation>
    <scope>NUCLEOTIDE SEQUENCE [LARGE SCALE GENOMIC DNA]</scope>
    <source>
        <strain evidence="4 5">YC6886</strain>
    </source>
</reference>
<keyword evidence="5" id="KW-1185">Reference proteome</keyword>
<keyword evidence="1" id="KW-0802">TPR repeat</keyword>
<evidence type="ECO:0000256" key="2">
    <source>
        <dbReference type="SAM" id="MobiDB-lite"/>
    </source>
</evidence>
<feature type="chain" id="PRO_5032336727" evidence="3">
    <location>
        <begin position="17"/>
        <end position="252"/>
    </location>
</feature>
<keyword evidence="3" id="KW-0732">Signal</keyword>
<feature type="region of interest" description="Disordered" evidence="2">
    <location>
        <begin position="222"/>
        <end position="252"/>
    </location>
</feature>
<dbReference type="Gene3D" id="1.25.40.10">
    <property type="entry name" value="Tetratricopeptide repeat domain"/>
    <property type="match status" value="1"/>
</dbReference>
<dbReference type="Pfam" id="PF14559">
    <property type="entry name" value="TPR_19"/>
    <property type="match status" value="1"/>
</dbReference>
<evidence type="ECO:0000256" key="3">
    <source>
        <dbReference type="SAM" id="SignalP"/>
    </source>
</evidence>
<dbReference type="AlphaFoldDB" id="A0A840V8A4"/>
<dbReference type="InterPro" id="IPR019734">
    <property type="entry name" value="TPR_rpt"/>
</dbReference>
<proteinExistence type="predicted"/>
<feature type="compositionally biased region" description="Basic and acidic residues" evidence="2">
    <location>
        <begin position="229"/>
        <end position="239"/>
    </location>
</feature>
<evidence type="ECO:0000256" key="1">
    <source>
        <dbReference type="PROSITE-ProRule" id="PRU00339"/>
    </source>
</evidence>
<dbReference type="Proteomes" id="UP000557717">
    <property type="component" value="Unassembled WGS sequence"/>
</dbReference>
<sequence length="252" mass="28707">MKLPLVALILASAVMAAEPSKDDFKKALEEDPNDRSALYNFGMASYMDEDYAQAIDSWQRLEKLEPADWQLKAKLIQAYWAAGQHDKAEATIGELRAARSAGKSDELKKQTFFIRDQFVVGEFRVFTLEYFDLAGERPLLWKFILRSGDKAASRYFSLGSYDSTNEFMRTNGDLKPDERAFHLDGYSSNGDHQTFSFFRERPKYEAVRSQVIEILHGKRSEISSTRATNEGERDRRKTPVEPVVPLPSDGAE</sequence>
<dbReference type="RefSeq" id="WP_184022471.1">
    <property type="nucleotide sequence ID" value="NZ_JACHFD010000051.1"/>
</dbReference>
<feature type="repeat" description="TPR" evidence="1">
    <location>
        <begin position="35"/>
        <end position="68"/>
    </location>
</feature>
<feature type="signal peptide" evidence="3">
    <location>
        <begin position="1"/>
        <end position="16"/>
    </location>
</feature>
<protein>
    <submittedName>
        <fullName evidence="4">Tetratricopeptide (TPR) repeat protein</fullName>
    </submittedName>
</protein>
<evidence type="ECO:0000313" key="4">
    <source>
        <dbReference type="EMBL" id="MBB5353953.1"/>
    </source>
</evidence>
<dbReference type="InterPro" id="IPR011990">
    <property type="entry name" value="TPR-like_helical_dom_sf"/>
</dbReference>
<gene>
    <name evidence="4" type="ORF">HNR46_004223</name>
</gene>